<evidence type="ECO:0000313" key="10">
    <source>
        <dbReference type="EMBL" id="UYV99366.1"/>
    </source>
</evidence>
<evidence type="ECO:0000256" key="3">
    <source>
        <dbReference type="ARBA" id="ARBA00022741"/>
    </source>
</evidence>
<dbReference type="InterPro" id="IPR010737">
    <property type="entry name" value="4-carb_acid_sugar_kinase_N"/>
</dbReference>
<protein>
    <submittedName>
        <fullName evidence="10">Four-carbon acid sugar kinase family protein</fullName>
    </submittedName>
</protein>
<dbReference type="Pfam" id="PF07005">
    <property type="entry name" value="SBD_N"/>
    <property type="match status" value="1"/>
</dbReference>
<dbReference type="InterPro" id="IPR042213">
    <property type="entry name" value="NBD_C_sf"/>
</dbReference>
<dbReference type="InterPro" id="IPR031475">
    <property type="entry name" value="NBD_C"/>
</dbReference>
<evidence type="ECO:0000256" key="6">
    <source>
        <dbReference type="ARBA" id="ARBA00023277"/>
    </source>
</evidence>
<evidence type="ECO:0000256" key="7">
    <source>
        <dbReference type="SAM" id="MobiDB-lite"/>
    </source>
</evidence>
<dbReference type="InterPro" id="IPR037051">
    <property type="entry name" value="4-carb_acid_sugar_kinase_N_sf"/>
</dbReference>
<sequence>MVSVFVQADDFSGAAEVGYCFVQHGFSAQVVLGTRDGGSPFAMAGTDVVVVDSHSRGLPDATAEALVRDAFSCPAALGAKVAFKKIDSLWRGNIGAEVAALTALGFHAVVAGALPQLQRSVLHGKPLVAGTALADTRLWQAEILEPPADIPSLFRSEDSMPLQALDLAAVRSGLLPQKMSAALESVHPSITVVDGETVHDLQDVADALLHLGFQASNRRIVLVGTGGTADVLARRLAAQHSAAQPAQNAQSSHADGTTSEVQPGARPVLAVVGSASATAQAQLERLDTFTVVRLHPQHAGVNGAYQTQLDDVQRSLAAGTDVAVTMAKGIVDPASAAGIVRSLSAFAAQAARGATADLILTGGETAREVLNAVGIQQLVPIAAVQHGAVLTRADDGTLVGTKPGSFGDELALLQLYNGIRERRGQSMPVPTTSPARLSNQLEQK</sequence>
<gene>
    <name evidence="10" type="ORF">NL394_09285</name>
</gene>
<feature type="compositionally biased region" description="Low complexity" evidence="7">
    <location>
        <begin position="242"/>
        <end position="254"/>
    </location>
</feature>
<evidence type="ECO:0000259" key="8">
    <source>
        <dbReference type="Pfam" id="PF07005"/>
    </source>
</evidence>
<evidence type="ECO:0000256" key="1">
    <source>
        <dbReference type="ARBA" id="ARBA00005715"/>
    </source>
</evidence>
<comment type="similarity">
    <text evidence="1">Belongs to the four-carbon acid sugar kinase family.</text>
</comment>
<evidence type="ECO:0000256" key="4">
    <source>
        <dbReference type="ARBA" id="ARBA00022777"/>
    </source>
</evidence>
<keyword evidence="2" id="KW-0808">Transferase</keyword>
<organism evidence="10 11">
    <name type="scientific">Paenarthrobacter ureafaciens</name>
    <dbReference type="NCBI Taxonomy" id="37931"/>
    <lineage>
        <taxon>Bacteria</taxon>
        <taxon>Bacillati</taxon>
        <taxon>Actinomycetota</taxon>
        <taxon>Actinomycetes</taxon>
        <taxon>Micrococcales</taxon>
        <taxon>Micrococcaceae</taxon>
        <taxon>Paenarthrobacter</taxon>
    </lineage>
</organism>
<accession>A0AAX3EMJ9</accession>
<name>A0AAX3EMJ9_PAEUR</name>
<feature type="compositionally biased region" description="Polar residues" evidence="7">
    <location>
        <begin position="428"/>
        <end position="444"/>
    </location>
</feature>
<feature type="domain" description="Four-carbon acid sugar kinase N-terminal" evidence="8">
    <location>
        <begin position="6"/>
        <end position="230"/>
    </location>
</feature>
<reference evidence="10" key="1">
    <citation type="submission" date="2022-07" db="EMBL/GenBank/DDBJ databases">
        <authorList>
            <person name="Wu T."/>
        </authorList>
    </citation>
    <scope>NUCLEOTIDE SEQUENCE</scope>
    <source>
        <strain evidence="10">SD-1</strain>
    </source>
</reference>
<dbReference type="Proteomes" id="UP001163293">
    <property type="component" value="Chromosome"/>
</dbReference>
<keyword evidence="3" id="KW-0547">Nucleotide-binding</keyword>
<keyword evidence="4 10" id="KW-0418">Kinase</keyword>
<dbReference type="SUPFAM" id="SSF142764">
    <property type="entry name" value="YgbK-like"/>
    <property type="match status" value="1"/>
</dbReference>
<dbReference type="GO" id="GO:0005524">
    <property type="term" value="F:ATP binding"/>
    <property type="evidence" value="ECO:0007669"/>
    <property type="project" value="UniProtKB-KW"/>
</dbReference>
<keyword evidence="6" id="KW-0119">Carbohydrate metabolism</keyword>
<feature type="region of interest" description="Disordered" evidence="7">
    <location>
        <begin position="423"/>
        <end position="444"/>
    </location>
</feature>
<dbReference type="Pfam" id="PF17042">
    <property type="entry name" value="NBD_C"/>
    <property type="match status" value="1"/>
</dbReference>
<dbReference type="EMBL" id="CP101185">
    <property type="protein sequence ID" value="UYV99366.1"/>
    <property type="molecule type" value="Genomic_DNA"/>
</dbReference>
<evidence type="ECO:0000256" key="2">
    <source>
        <dbReference type="ARBA" id="ARBA00022679"/>
    </source>
</evidence>
<dbReference type="Gene3D" id="3.40.50.10840">
    <property type="entry name" value="Putative sugar-binding, N-terminal domain"/>
    <property type="match status" value="1"/>
</dbReference>
<keyword evidence="11" id="KW-1185">Reference proteome</keyword>
<evidence type="ECO:0000313" key="11">
    <source>
        <dbReference type="Proteomes" id="UP001163293"/>
    </source>
</evidence>
<dbReference type="Gene3D" id="3.40.980.20">
    <property type="entry name" value="Four-carbon acid sugar kinase, nucleotide binding domain"/>
    <property type="match status" value="1"/>
</dbReference>
<proteinExistence type="inferred from homology"/>
<evidence type="ECO:0000256" key="5">
    <source>
        <dbReference type="ARBA" id="ARBA00022840"/>
    </source>
</evidence>
<dbReference type="RefSeq" id="WP_083262007.1">
    <property type="nucleotide sequence ID" value="NZ_CP043010.1"/>
</dbReference>
<evidence type="ECO:0000259" key="9">
    <source>
        <dbReference type="Pfam" id="PF17042"/>
    </source>
</evidence>
<dbReference type="AlphaFoldDB" id="A0AAX3EMJ9"/>
<dbReference type="GO" id="GO:0016301">
    <property type="term" value="F:kinase activity"/>
    <property type="evidence" value="ECO:0007669"/>
    <property type="project" value="UniProtKB-KW"/>
</dbReference>
<feature type="domain" description="Four-carbon acid sugar kinase nucleotide binding" evidence="9">
    <location>
        <begin position="269"/>
        <end position="412"/>
    </location>
</feature>
<feature type="region of interest" description="Disordered" evidence="7">
    <location>
        <begin position="242"/>
        <end position="263"/>
    </location>
</feature>
<keyword evidence="5" id="KW-0067">ATP-binding</keyword>